<organism evidence="1">
    <name type="scientific">Herbiconiux sp. A18JL235</name>
    <dbReference type="NCBI Taxonomy" id="3152363"/>
    <lineage>
        <taxon>Bacteria</taxon>
        <taxon>Bacillati</taxon>
        <taxon>Actinomycetota</taxon>
        <taxon>Actinomycetes</taxon>
        <taxon>Micrococcales</taxon>
        <taxon>Microbacteriaceae</taxon>
        <taxon>Herbiconiux</taxon>
    </lineage>
</organism>
<sequence length="221" mass="24475">MQSMEPMPGNPWPHEMVLSIDDSPHGLHELLWVREAWGLEVEGDDLPPLLAHGPAPLAVEGSAAPREWAEAWPALWHAAVDRLAHVVGPGQAERMRRAADAAADESVGFDDLLALIDGPNWRESFGDEAFRTPEAGASWEAWQHAHRQTVNLRRPLTYHETPEWVALPALVPAWQAGLEKIVLIPCRGDFTRRLGAAALLVTEPTRHDPLRYARALRSFAG</sequence>
<evidence type="ECO:0000313" key="1">
    <source>
        <dbReference type="EMBL" id="XDI03851.1"/>
    </source>
</evidence>
<proteinExistence type="predicted"/>
<gene>
    <name evidence="1" type="ORF">ABFY20_10855</name>
</gene>
<reference evidence="1" key="1">
    <citation type="submission" date="2024-05" db="EMBL/GenBank/DDBJ databases">
        <title>Herbiconiux sp. A18JL235.</title>
        <authorList>
            <person name="Zhang G."/>
        </authorList>
    </citation>
    <scope>NUCLEOTIDE SEQUENCE</scope>
    <source>
        <strain evidence="1">A18JL235</strain>
    </source>
</reference>
<dbReference type="AlphaFoldDB" id="A0AB39BBS1"/>
<protein>
    <submittedName>
        <fullName evidence="1">Uncharacterized protein</fullName>
    </submittedName>
</protein>
<dbReference type="EMBL" id="CP162511">
    <property type="protein sequence ID" value="XDI03851.1"/>
    <property type="molecule type" value="Genomic_DNA"/>
</dbReference>
<dbReference type="RefSeq" id="WP_368496269.1">
    <property type="nucleotide sequence ID" value="NZ_CP162511.1"/>
</dbReference>
<name>A0AB39BBS1_9MICO</name>
<accession>A0AB39BBS1</accession>